<dbReference type="EMBL" id="JQIM01000010">
    <property type="protein sequence ID" value="KGX06635.1"/>
    <property type="molecule type" value="Genomic_DNA"/>
</dbReference>
<reference evidence="2 3" key="1">
    <citation type="submission" date="2014-08" db="EMBL/GenBank/DDBJ databases">
        <authorList>
            <person name="Bunnell A."/>
            <person name="Chain P.S."/>
            <person name="Chertkov O."/>
            <person name="Currie B.J."/>
            <person name="Daligault H.E."/>
            <person name="Davenport K.W."/>
            <person name="Davis C."/>
            <person name="Gleasner C.D."/>
            <person name="Johnson S.L."/>
            <person name="Kaestli M."/>
            <person name="Koren S."/>
            <person name="Kunde Y.A."/>
            <person name="Mayo M."/>
            <person name="McMurry K.K."/>
            <person name="Price E.P."/>
            <person name="Reitenga K.G."/>
            <person name="Robison R."/>
            <person name="Rosovitz M.J."/>
            <person name="Sarovich D.S."/>
            <person name="Teshima H."/>
        </authorList>
    </citation>
    <scope>NUCLEOTIDE SEQUENCE [LARGE SCALE GENOMIC DNA]</scope>
    <source>
        <strain evidence="2 3">MSHR44</strain>
    </source>
</reference>
<feature type="region of interest" description="Disordered" evidence="1">
    <location>
        <begin position="163"/>
        <end position="306"/>
    </location>
</feature>
<evidence type="ECO:0000313" key="3">
    <source>
        <dbReference type="Proteomes" id="UP000030475"/>
    </source>
</evidence>
<dbReference type="Proteomes" id="UP000030475">
    <property type="component" value="Unassembled WGS sequence"/>
</dbReference>
<comment type="caution">
    <text evidence="2">The sequence shown here is derived from an EMBL/GenBank/DDBJ whole genome shotgun (WGS) entry which is preliminary data.</text>
</comment>
<dbReference type="KEGG" id="but:X994_902"/>
<feature type="compositionally biased region" description="Low complexity" evidence="1">
    <location>
        <begin position="85"/>
        <end position="95"/>
    </location>
</feature>
<accession>A0AA40MB63</accession>
<feature type="compositionally biased region" description="Basic residues" evidence="1">
    <location>
        <begin position="96"/>
        <end position="107"/>
    </location>
</feature>
<feature type="compositionally biased region" description="Basic residues" evidence="1">
    <location>
        <begin position="289"/>
        <end position="304"/>
    </location>
</feature>
<feature type="compositionally biased region" description="Basic and acidic residues" evidence="1">
    <location>
        <begin position="49"/>
        <end position="64"/>
    </location>
</feature>
<protein>
    <submittedName>
        <fullName evidence="2">Uncharacterized protein</fullName>
    </submittedName>
</protein>
<dbReference type="AlphaFoldDB" id="A0AA40MB63"/>
<evidence type="ECO:0000313" key="2">
    <source>
        <dbReference type="EMBL" id="KGX06635.1"/>
    </source>
</evidence>
<feature type="compositionally biased region" description="Basic residues" evidence="1">
    <location>
        <begin position="228"/>
        <end position="265"/>
    </location>
</feature>
<evidence type="ECO:0000256" key="1">
    <source>
        <dbReference type="SAM" id="MobiDB-lite"/>
    </source>
</evidence>
<feature type="region of interest" description="Disordered" evidence="1">
    <location>
        <begin position="49"/>
        <end position="150"/>
    </location>
</feature>
<feature type="compositionally biased region" description="Basic and acidic residues" evidence="1">
    <location>
        <begin position="113"/>
        <end position="122"/>
    </location>
</feature>
<name>A0AA40MB63_BURPE</name>
<proteinExistence type="predicted"/>
<feature type="compositionally biased region" description="Basic and acidic residues" evidence="1">
    <location>
        <begin position="72"/>
        <end position="83"/>
    </location>
</feature>
<sequence>MSLSYAHAAGGVRRRARCRSRALGEPARPMRRNAARLKYRRRCVATRMNERARAHPAERGECRGRSMTRRARQGDRPRAERMRAASRASAAGLPRASRRRHLTRRRATGADFHPFRLRDRAGRASGTQRAQPHAVNAEAQERARTGPRASAVHACIAPAGSEPVGVKRRGSACPQSGLDMPPRSMGIEWRRMADADGHRPPRRRAFDRHAGIRSGRSANRRESAPRGPRSRVARHVLRRGASAARRRGVRGSRRHGRGRRGRGGRRANGFAGRAPRRYPCSGGSAPARGRTRSRAGAFGRHRPHSAACRVLVRYAPPSSRAALAGASHRPITPSAS</sequence>
<gene>
    <name evidence="2" type="ORF">Y036_192</name>
</gene>
<feature type="compositionally biased region" description="Basic and acidic residues" evidence="1">
    <location>
        <begin position="188"/>
        <end position="199"/>
    </location>
</feature>
<organism evidence="2 3">
    <name type="scientific">Burkholderia pseudomallei</name>
    <name type="common">Pseudomonas pseudomallei</name>
    <dbReference type="NCBI Taxonomy" id="28450"/>
    <lineage>
        <taxon>Bacteria</taxon>
        <taxon>Pseudomonadati</taxon>
        <taxon>Pseudomonadota</taxon>
        <taxon>Betaproteobacteria</taxon>
        <taxon>Burkholderiales</taxon>
        <taxon>Burkholderiaceae</taxon>
        <taxon>Burkholderia</taxon>
        <taxon>pseudomallei group</taxon>
    </lineage>
</organism>